<evidence type="ECO:0000313" key="3">
    <source>
        <dbReference type="EMBL" id="MBL6458635.1"/>
    </source>
</evidence>
<name>A0ABS1VAC8_9PROT</name>
<evidence type="ECO:0000256" key="1">
    <source>
        <dbReference type="SAM" id="MobiDB-lite"/>
    </source>
</evidence>
<keyword evidence="4" id="KW-1185">Reference proteome</keyword>
<evidence type="ECO:0000256" key="2">
    <source>
        <dbReference type="SAM" id="Phobius"/>
    </source>
</evidence>
<feature type="transmembrane region" description="Helical" evidence="2">
    <location>
        <begin position="42"/>
        <end position="61"/>
    </location>
</feature>
<keyword evidence="2" id="KW-0812">Transmembrane</keyword>
<feature type="transmembrane region" description="Helical" evidence="2">
    <location>
        <begin position="73"/>
        <end position="95"/>
    </location>
</feature>
<organism evidence="3 4">
    <name type="scientific">Belnapia mucosa</name>
    <dbReference type="NCBI Taxonomy" id="2804532"/>
    <lineage>
        <taxon>Bacteria</taxon>
        <taxon>Pseudomonadati</taxon>
        <taxon>Pseudomonadota</taxon>
        <taxon>Alphaproteobacteria</taxon>
        <taxon>Acetobacterales</taxon>
        <taxon>Roseomonadaceae</taxon>
        <taxon>Belnapia</taxon>
    </lineage>
</organism>
<keyword evidence="2" id="KW-1133">Transmembrane helix</keyword>
<reference evidence="3 4" key="1">
    <citation type="submission" date="2021-01" db="EMBL/GenBank/DDBJ databases">
        <title>Belnapia mucosa sp. nov. and Belnapia arida sp. nov., isolated from the Tabernas Desert (Almeria, Spain).</title>
        <authorList>
            <person name="Molina-Menor E."/>
            <person name="Vidal-Verdu A."/>
            <person name="Calonge A."/>
            <person name="Satari L."/>
            <person name="Pereto Magraner J."/>
            <person name="Porcar Miralles M."/>
        </authorList>
    </citation>
    <scope>NUCLEOTIDE SEQUENCE [LARGE SCALE GENOMIC DNA]</scope>
    <source>
        <strain evidence="3 4">T6</strain>
    </source>
</reference>
<feature type="transmembrane region" description="Helical" evidence="2">
    <location>
        <begin position="190"/>
        <end position="207"/>
    </location>
</feature>
<sequence>MPTLLLVLVVVLLAYAVGWIGGSPAASGTSVTTGGGIGPSVQILLVAMVFLALLAGVAVVFRASGMQYQPEAFGLPAGTISALLALGLLILFSVFGPQMVERVFSAQNAPSTALHAVMVGPGVVGVESLPPDDRFRRIQQEAELQTQRLRSLGLVVVPQPVREPNSPPDIRLNLYEPHDNARGITFAREFLTILATLMTTIIGFYFGSRSTIAAVAEERKSGASRADAAPVSGQTGATPPEAQRGKLTELARSLDTAKKAIADTTAPLTAERRVEIKAQLDAADAAQQEAASRRTAAEAAIVKVEELSRKAGAGDTSAKADLPGAQTAAGQALSELATAVATVERRQGELSTAEQAEG</sequence>
<dbReference type="EMBL" id="JAEUXJ010000017">
    <property type="protein sequence ID" value="MBL6458635.1"/>
    <property type="molecule type" value="Genomic_DNA"/>
</dbReference>
<feature type="region of interest" description="Disordered" evidence="1">
    <location>
        <begin position="308"/>
        <end position="329"/>
    </location>
</feature>
<dbReference type="RefSeq" id="WP_202828378.1">
    <property type="nucleotide sequence ID" value="NZ_JAEUXJ010000017.1"/>
</dbReference>
<gene>
    <name evidence="3" type="ORF">JMJ55_25170</name>
</gene>
<protein>
    <submittedName>
        <fullName evidence="3">Uncharacterized protein</fullName>
    </submittedName>
</protein>
<feature type="region of interest" description="Disordered" evidence="1">
    <location>
        <begin position="222"/>
        <end position="244"/>
    </location>
</feature>
<evidence type="ECO:0000313" key="4">
    <source>
        <dbReference type="Proteomes" id="UP000606490"/>
    </source>
</evidence>
<comment type="caution">
    <text evidence="3">The sequence shown here is derived from an EMBL/GenBank/DDBJ whole genome shotgun (WGS) entry which is preliminary data.</text>
</comment>
<keyword evidence="2" id="KW-0472">Membrane</keyword>
<accession>A0ABS1VAC8</accession>
<dbReference type="Proteomes" id="UP000606490">
    <property type="component" value="Unassembled WGS sequence"/>
</dbReference>
<proteinExistence type="predicted"/>